<dbReference type="HOGENOM" id="CLU_061288_20_3_1"/>
<keyword evidence="2" id="KW-0677">Repeat</keyword>
<keyword evidence="3" id="KW-0106">Calcium</keyword>
<dbReference type="Gene3D" id="1.10.238.10">
    <property type="entry name" value="EF-hand"/>
    <property type="match status" value="2"/>
</dbReference>
<dbReference type="OrthoDB" id="26525at2759"/>
<feature type="domain" description="EF-hand" evidence="4">
    <location>
        <begin position="41"/>
        <end position="76"/>
    </location>
</feature>
<dbReference type="FunFam" id="1.10.238.10:FF:000003">
    <property type="entry name" value="Calmodulin A"/>
    <property type="match status" value="1"/>
</dbReference>
<dbReference type="PROSITE" id="PS50222">
    <property type="entry name" value="EF_HAND_2"/>
    <property type="match status" value="4"/>
</dbReference>
<proteinExistence type="predicted"/>
<feature type="domain" description="EF-hand" evidence="4">
    <location>
        <begin position="86"/>
        <end position="121"/>
    </location>
</feature>
<dbReference type="KEGG" id="smo:SELMODRAFT_107118"/>
<dbReference type="PROSITE" id="PS00018">
    <property type="entry name" value="EF_HAND_1"/>
    <property type="match status" value="4"/>
</dbReference>
<organism evidence="6">
    <name type="scientific">Selaginella moellendorffii</name>
    <name type="common">Spikemoss</name>
    <dbReference type="NCBI Taxonomy" id="88036"/>
    <lineage>
        <taxon>Eukaryota</taxon>
        <taxon>Viridiplantae</taxon>
        <taxon>Streptophyta</taxon>
        <taxon>Embryophyta</taxon>
        <taxon>Tracheophyta</taxon>
        <taxon>Lycopodiopsida</taxon>
        <taxon>Selaginellales</taxon>
        <taxon>Selaginellaceae</taxon>
        <taxon>Selaginella</taxon>
    </lineage>
</organism>
<dbReference type="eggNOG" id="KOG0027">
    <property type="taxonomic scope" value="Eukaryota"/>
</dbReference>
<dbReference type="FunFam" id="1.10.238.10:FF:000001">
    <property type="entry name" value="Calmodulin 1"/>
    <property type="match status" value="1"/>
</dbReference>
<gene>
    <name evidence="5" type="ORF">SELMODRAFT_107118</name>
</gene>
<dbReference type="SUPFAM" id="SSF47473">
    <property type="entry name" value="EF-hand"/>
    <property type="match status" value="1"/>
</dbReference>
<evidence type="ECO:0000256" key="3">
    <source>
        <dbReference type="ARBA" id="ARBA00022837"/>
    </source>
</evidence>
<dbReference type="PANTHER" id="PTHR10891">
    <property type="entry name" value="EF-HAND CALCIUM-BINDING DOMAIN CONTAINING PROTEIN"/>
    <property type="match status" value="1"/>
</dbReference>
<name>D8S2L4_SELML</name>
<dbReference type="InterPro" id="IPR011992">
    <property type="entry name" value="EF-hand-dom_pair"/>
</dbReference>
<dbReference type="Gramene" id="EFJ21311">
    <property type="protein sequence ID" value="EFJ21311"/>
    <property type="gene ID" value="SELMODRAFT_107118"/>
</dbReference>
<accession>D8S2L4</accession>
<dbReference type="InParanoid" id="D8S2L4"/>
<sequence>MAAPIDQAELRRAFDMFDSNRDGMISRQELREIGDKLGMRWSDEETSSMLESVDENGDGLVDFGEFVALYSQHIQGEEIQAAEEARIKAELQEAFEVFDKNKDGFITALELHSVLCSLGLKHGSDMVHVKNMISSVDADGDHKVNFKEFRTMMSKAKVM</sequence>
<dbReference type="STRING" id="88036.D8S2L4"/>
<dbReference type="SMART" id="SM00054">
    <property type="entry name" value="EFh"/>
    <property type="match status" value="4"/>
</dbReference>
<dbReference type="InterPro" id="IPR002048">
    <property type="entry name" value="EF_hand_dom"/>
</dbReference>
<reference evidence="5 6" key="1">
    <citation type="journal article" date="2011" name="Science">
        <title>The Selaginella genome identifies genetic changes associated with the evolution of vascular plants.</title>
        <authorList>
            <person name="Banks J.A."/>
            <person name="Nishiyama T."/>
            <person name="Hasebe M."/>
            <person name="Bowman J.L."/>
            <person name="Gribskov M."/>
            <person name="dePamphilis C."/>
            <person name="Albert V.A."/>
            <person name="Aono N."/>
            <person name="Aoyama T."/>
            <person name="Ambrose B.A."/>
            <person name="Ashton N.W."/>
            <person name="Axtell M.J."/>
            <person name="Barker E."/>
            <person name="Barker M.S."/>
            <person name="Bennetzen J.L."/>
            <person name="Bonawitz N.D."/>
            <person name="Chapple C."/>
            <person name="Cheng C."/>
            <person name="Correa L.G."/>
            <person name="Dacre M."/>
            <person name="DeBarry J."/>
            <person name="Dreyer I."/>
            <person name="Elias M."/>
            <person name="Engstrom E.M."/>
            <person name="Estelle M."/>
            <person name="Feng L."/>
            <person name="Finet C."/>
            <person name="Floyd S.K."/>
            <person name="Frommer W.B."/>
            <person name="Fujita T."/>
            <person name="Gramzow L."/>
            <person name="Gutensohn M."/>
            <person name="Harholt J."/>
            <person name="Hattori M."/>
            <person name="Heyl A."/>
            <person name="Hirai T."/>
            <person name="Hiwatashi Y."/>
            <person name="Ishikawa M."/>
            <person name="Iwata M."/>
            <person name="Karol K.G."/>
            <person name="Koehler B."/>
            <person name="Kolukisaoglu U."/>
            <person name="Kubo M."/>
            <person name="Kurata T."/>
            <person name="Lalonde S."/>
            <person name="Li K."/>
            <person name="Li Y."/>
            <person name="Litt A."/>
            <person name="Lyons E."/>
            <person name="Manning G."/>
            <person name="Maruyama T."/>
            <person name="Michael T.P."/>
            <person name="Mikami K."/>
            <person name="Miyazaki S."/>
            <person name="Morinaga S."/>
            <person name="Murata T."/>
            <person name="Mueller-Roeber B."/>
            <person name="Nelson D.R."/>
            <person name="Obara M."/>
            <person name="Oguri Y."/>
            <person name="Olmstead R.G."/>
            <person name="Onodera N."/>
            <person name="Petersen B.L."/>
            <person name="Pils B."/>
            <person name="Prigge M."/>
            <person name="Rensing S.A."/>
            <person name="Riano-Pachon D.M."/>
            <person name="Roberts A.W."/>
            <person name="Sato Y."/>
            <person name="Scheller H.V."/>
            <person name="Schulz B."/>
            <person name="Schulz C."/>
            <person name="Shakirov E.V."/>
            <person name="Shibagaki N."/>
            <person name="Shinohara N."/>
            <person name="Shippen D.E."/>
            <person name="Soerensen I."/>
            <person name="Sotooka R."/>
            <person name="Sugimoto N."/>
            <person name="Sugita M."/>
            <person name="Sumikawa N."/>
            <person name="Tanurdzic M."/>
            <person name="Theissen G."/>
            <person name="Ulvskov P."/>
            <person name="Wakazuki S."/>
            <person name="Weng J.K."/>
            <person name="Willats W.W."/>
            <person name="Wipf D."/>
            <person name="Wolf P.G."/>
            <person name="Yang L."/>
            <person name="Zimmer A.D."/>
            <person name="Zhu Q."/>
            <person name="Mitros T."/>
            <person name="Hellsten U."/>
            <person name="Loque D."/>
            <person name="Otillar R."/>
            <person name="Salamov A."/>
            <person name="Schmutz J."/>
            <person name="Shapiro H."/>
            <person name="Lindquist E."/>
            <person name="Lucas S."/>
            <person name="Rokhsar D."/>
            <person name="Grigoriev I.V."/>
        </authorList>
    </citation>
    <scope>NUCLEOTIDE SEQUENCE [LARGE SCALE GENOMIC DNA]</scope>
</reference>
<keyword evidence="6" id="KW-1185">Reference proteome</keyword>
<dbReference type="InterPro" id="IPR018247">
    <property type="entry name" value="EF_Hand_1_Ca_BS"/>
</dbReference>
<dbReference type="EMBL" id="GL377599">
    <property type="protein sequence ID" value="EFJ21311.1"/>
    <property type="molecule type" value="Genomic_DNA"/>
</dbReference>
<feature type="domain" description="EF-hand" evidence="4">
    <location>
        <begin position="124"/>
        <end position="159"/>
    </location>
</feature>
<keyword evidence="1" id="KW-0479">Metal-binding</keyword>
<dbReference type="GO" id="GO:0005509">
    <property type="term" value="F:calcium ion binding"/>
    <property type="evidence" value="ECO:0000318"/>
    <property type="project" value="GO_Central"/>
</dbReference>
<dbReference type="AlphaFoldDB" id="D8S2L4"/>
<dbReference type="Proteomes" id="UP000001514">
    <property type="component" value="Unassembled WGS sequence"/>
</dbReference>
<dbReference type="CDD" id="cd00051">
    <property type="entry name" value="EFh"/>
    <property type="match status" value="2"/>
</dbReference>
<evidence type="ECO:0000256" key="2">
    <source>
        <dbReference type="ARBA" id="ARBA00022737"/>
    </source>
</evidence>
<evidence type="ECO:0000313" key="5">
    <source>
        <dbReference type="EMBL" id="EFJ21311.1"/>
    </source>
</evidence>
<dbReference type="InterPro" id="IPR039647">
    <property type="entry name" value="EF_hand_pair_protein_CML-like"/>
</dbReference>
<evidence type="ECO:0000259" key="4">
    <source>
        <dbReference type="PROSITE" id="PS50222"/>
    </source>
</evidence>
<protein>
    <recommendedName>
        <fullName evidence="4">EF-hand domain-containing protein</fullName>
    </recommendedName>
</protein>
<dbReference type="Pfam" id="PF13499">
    <property type="entry name" value="EF-hand_7"/>
    <property type="match status" value="2"/>
</dbReference>
<feature type="domain" description="EF-hand" evidence="4">
    <location>
        <begin position="5"/>
        <end position="40"/>
    </location>
</feature>
<evidence type="ECO:0000313" key="6">
    <source>
        <dbReference type="Proteomes" id="UP000001514"/>
    </source>
</evidence>
<evidence type="ECO:0000256" key="1">
    <source>
        <dbReference type="ARBA" id="ARBA00022723"/>
    </source>
</evidence>
<dbReference type="OMA" id="EELCEWI"/>